<dbReference type="HOGENOM" id="CLU_2460921_0_0_1"/>
<reference evidence="1 2" key="1">
    <citation type="submission" date="2014-04" db="EMBL/GenBank/DDBJ databases">
        <authorList>
            <consortium name="DOE Joint Genome Institute"/>
            <person name="Kuo A."/>
            <person name="Ruytinx J."/>
            <person name="Rineau F."/>
            <person name="Colpaert J."/>
            <person name="Kohler A."/>
            <person name="Nagy L.G."/>
            <person name="Floudas D."/>
            <person name="Copeland A."/>
            <person name="Barry K.W."/>
            <person name="Cichocki N."/>
            <person name="Veneault-Fourrey C."/>
            <person name="LaButti K."/>
            <person name="Lindquist E.A."/>
            <person name="Lipzen A."/>
            <person name="Lundell T."/>
            <person name="Morin E."/>
            <person name="Murat C."/>
            <person name="Sun H."/>
            <person name="Tunlid A."/>
            <person name="Henrissat B."/>
            <person name="Grigoriev I.V."/>
            <person name="Hibbett D.S."/>
            <person name="Martin F."/>
            <person name="Nordberg H.P."/>
            <person name="Cantor M.N."/>
            <person name="Hua S.X."/>
        </authorList>
    </citation>
    <scope>NUCLEOTIDE SEQUENCE [LARGE SCALE GENOMIC DNA]</scope>
    <source>
        <strain evidence="1 2">UH-Slu-Lm8-n1</strain>
    </source>
</reference>
<dbReference type="InParanoid" id="A0A0C9Z7T6"/>
<evidence type="ECO:0000313" key="2">
    <source>
        <dbReference type="Proteomes" id="UP000054485"/>
    </source>
</evidence>
<proteinExistence type="predicted"/>
<name>A0A0C9Z7T6_9AGAM</name>
<evidence type="ECO:0000313" key="1">
    <source>
        <dbReference type="EMBL" id="KIK33585.1"/>
    </source>
</evidence>
<dbReference type="Proteomes" id="UP000054485">
    <property type="component" value="Unassembled WGS sequence"/>
</dbReference>
<feature type="non-terminal residue" evidence="1">
    <location>
        <position position="89"/>
    </location>
</feature>
<reference evidence="2" key="2">
    <citation type="submission" date="2015-01" db="EMBL/GenBank/DDBJ databases">
        <title>Evolutionary Origins and Diversification of the Mycorrhizal Mutualists.</title>
        <authorList>
            <consortium name="DOE Joint Genome Institute"/>
            <consortium name="Mycorrhizal Genomics Consortium"/>
            <person name="Kohler A."/>
            <person name="Kuo A."/>
            <person name="Nagy L.G."/>
            <person name="Floudas D."/>
            <person name="Copeland A."/>
            <person name="Barry K.W."/>
            <person name="Cichocki N."/>
            <person name="Veneault-Fourrey C."/>
            <person name="LaButti K."/>
            <person name="Lindquist E.A."/>
            <person name="Lipzen A."/>
            <person name="Lundell T."/>
            <person name="Morin E."/>
            <person name="Murat C."/>
            <person name="Riley R."/>
            <person name="Ohm R."/>
            <person name="Sun H."/>
            <person name="Tunlid A."/>
            <person name="Henrissat B."/>
            <person name="Grigoriev I.V."/>
            <person name="Hibbett D.S."/>
            <person name="Martin F."/>
        </authorList>
    </citation>
    <scope>NUCLEOTIDE SEQUENCE [LARGE SCALE GENOMIC DNA]</scope>
    <source>
        <strain evidence="2">UH-Slu-Lm8-n1</strain>
    </source>
</reference>
<dbReference type="EMBL" id="KN835912">
    <property type="protein sequence ID" value="KIK33585.1"/>
    <property type="molecule type" value="Genomic_DNA"/>
</dbReference>
<keyword evidence="2" id="KW-1185">Reference proteome</keyword>
<gene>
    <name evidence="1" type="ORF">CY34DRAFT_99330</name>
</gene>
<sequence>KHWPEVYRYSRTHQWEGTTSRWTDWRDVVHRYRQSTSEAFWTEFSVDGRNMSFTAIIAALQKQCQVDKQDIVATACEEYGEEFDVKFSY</sequence>
<dbReference type="AlphaFoldDB" id="A0A0C9Z7T6"/>
<organism evidence="1 2">
    <name type="scientific">Suillus luteus UH-Slu-Lm8-n1</name>
    <dbReference type="NCBI Taxonomy" id="930992"/>
    <lineage>
        <taxon>Eukaryota</taxon>
        <taxon>Fungi</taxon>
        <taxon>Dikarya</taxon>
        <taxon>Basidiomycota</taxon>
        <taxon>Agaricomycotina</taxon>
        <taxon>Agaricomycetes</taxon>
        <taxon>Agaricomycetidae</taxon>
        <taxon>Boletales</taxon>
        <taxon>Suillineae</taxon>
        <taxon>Suillaceae</taxon>
        <taxon>Suillus</taxon>
    </lineage>
</organism>
<dbReference type="OrthoDB" id="3210866at2759"/>
<accession>A0A0C9Z7T6</accession>
<protein>
    <submittedName>
        <fullName evidence="1">Uncharacterized protein</fullName>
    </submittedName>
</protein>